<evidence type="ECO:0000313" key="8">
    <source>
        <dbReference type="EMBL" id="KAB8064220.1"/>
    </source>
</evidence>
<proteinExistence type="predicted"/>
<dbReference type="InterPro" id="IPR001958">
    <property type="entry name" value="Tet-R_TetA/multi-R_MdtG-like"/>
</dbReference>
<evidence type="ECO:0000256" key="2">
    <source>
        <dbReference type="ARBA" id="ARBA00022448"/>
    </source>
</evidence>
<keyword evidence="4 6" id="KW-1133">Transmembrane helix</keyword>
<evidence type="ECO:0000313" key="9">
    <source>
        <dbReference type="Proteomes" id="UP000468717"/>
    </source>
</evidence>
<sequence>MPFRPGRSCIPANFDESKMKSRLVYLALFSTIFADAAGIGIVYPTLTPLLLGDASPLFDSSQGPAFRSAVYGLMLAIYPLMMCLGSPWLGALSDRKGRKPVLLLCLLGNAGGMALTAFGVWQGSLVLICCGRALAGITAASLPVAQAAIIDLSTADSKAANLALVTAANGIGFVAGPLLGGIMHQQGAALWLPYLWAALLPLASAVLVLLCYADTRTLSDDNANPWRNLWHMLCRPELRQPLLLLAIFLLGYYMYFNYMAAFALLHYRFDAWQEAQLLAYYSTCFAVAMLFIVPWATRRFALERILLLSLSIQPPLVAAAALGNAPAVLWLLTGPLAIAVATTYVCLLSIASNRTLTERQGQLMGLISAINALAWGVAPLITAALQPLSTLLPIVVAALVLLAGVACMLVARQRQLLPGTAK</sequence>
<keyword evidence="3 6" id="KW-0812">Transmembrane</keyword>
<dbReference type="EMBL" id="WFLI01000015">
    <property type="protein sequence ID" value="KAB8064220.1"/>
    <property type="molecule type" value="Genomic_DNA"/>
</dbReference>
<comment type="caution">
    <text evidence="8">The sequence shown here is derived from an EMBL/GenBank/DDBJ whole genome shotgun (WGS) entry which is preliminary data.</text>
</comment>
<feature type="transmembrane region" description="Helical" evidence="6">
    <location>
        <begin position="101"/>
        <end position="119"/>
    </location>
</feature>
<dbReference type="Gene3D" id="1.20.1250.20">
    <property type="entry name" value="MFS general substrate transporter like domains"/>
    <property type="match status" value="1"/>
</dbReference>
<dbReference type="InterPro" id="IPR011701">
    <property type="entry name" value="MFS"/>
</dbReference>
<dbReference type="PANTHER" id="PTHR23504:SF15">
    <property type="entry name" value="MAJOR FACILITATOR SUPERFAMILY (MFS) PROFILE DOMAIN-CONTAINING PROTEIN"/>
    <property type="match status" value="1"/>
</dbReference>
<feature type="transmembrane region" description="Helical" evidence="6">
    <location>
        <begin position="194"/>
        <end position="213"/>
    </location>
</feature>
<evidence type="ECO:0000256" key="1">
    <source>
        <dbReference type="ARBA" id="ARBA00004141"/>
    </source>
</evidence>
<feature type="transmembrane region" description="Helical" evidence="6">
    <location>
        <begin position="277"/>
        <end position="296"/>
    </location>
</feature>
<dbReference type="PRINTS" id="PR01035">
    <property type="entry name" value="TCRTETA"/>
</dbReference>
<dbReference type="SUPFAM" id="SSF103473">
    <property type="entry name" value="MFS general substrate transporter"/>
    <property type="match status" value="1"/>
</dbReference>
<feature type="domain" description="Major facilitator superfamily (MFS) profile" evidence="7">
    <location>
        <begin position="24"/>
        <end position="415"/>
    </location>
</feature>
<protein>
    <submittedName>
        <fullName evidence="8">MFS transporter</fullName>
    </submittedName>
</protein>
<keyword evidence="9" id="KW-1185">Reference proteome</keyword>
<dbReference type="PANTHER" id="PTHR23504">
    <property type="entry name" value="MAJOR FACILITATOR SUPERFAMILY DOMAIN-CONTAINING PROTEIN 10"/>
    <property type="match status" value="1"/>
</dbReference>
<dbReference type="GO" id="GO:0022857">
    <property type="term" value="F:transmembrane transporter activity"/>
    <property type="evidence" value="ECO:0007669"/>
    <property type="project" value="InterPro"/>
</dbReference>
<evidence type="ECO:0000256" key="5">
    <source>
        <dbReference type="ARBA" id="ARBA00023136"/>
    </source>
</evidence>
<evidence type="ECO:0000256" key="4">
    <source>
        <dbReference type="ARBA" id="ARBA00022989"/>
    </source>
</evidence>
<dbReference type="Pfam" id="PF07690">
    <property type="entry name" value="MFS_1"/>
    <property type="match status" value="1"/>
</dbReference>
<evidence type="ECO:0000256" key="6">
    <source>
        <dbReference type="SAM" id="Phobius"/>
    </source>
</evidence>
<evidence type="ECO:0000256" key="3">
    <source>
        <dbReference type="ARBA" id="ARBA00022692"/>
    </source>
</evidence>
<dbReference type="PROSITE" id="PS50850">
    <property type="entry name" value="MFS"/>
    <property type="match status" value="1"/>
</dbReference>
<dbReference type="CDD" id="cd17330">
    <property type="entry name" value="MFS_SLC46_TetA_like"/>
    <property type="match status" value="1"/>
</dbReference>
<keyword evidence="2" id="KW-0813">Transport</keyword>
<feature type="transmembrane region" description="Helical" evidence="6">
    <location>
        <begin position="328"/>
        <end position="351"/>
    </location>
</feature>
<evidence type="ECO:0000259" key="7">
    <source>
        <dbReference type="PROSITE" id="PS50850"/>
    </source>
</evidence>
<name>A0A6I1I2R6_9BURK</name>
<keyword evidence="5 6" id="KW-0472">Membrane</keyword>
<dbReference type="InterPro" id="IPR036259">
    <property type="entry name" value="MFS_trans_sf"/>
</dbReference>
<feature type="transmembrane region" description="Helical" evidence="6">
    <location>
        <begin position="66"/>
        <end position="89"/>
    </location>
</feature>
<dbReference type="AlphaFoldDB" id="A0A6I1I2R6"/>
<organism evidence="8 9">
    <name type="scientific">Janthinobacterium violaceinigrum</name>
    <dbReference type="NCBI Taxonomy" id="2654252"/>
    <lineage>
        <taxon>Bacteria</taxon>
        <taxon>Pseudomonadati</taxon>
        <taxon>Pseudomonadota</taxon>
        <taxon>Betaproteobacteria</taxon>
        <taxon>Burkholderiales</taxon>
        <taxon>Oxalobacteraceae</taxon>
        <taxon>Janthinobacterium</taxon>
    </lineage>
</organism>
<gene>
    <name evidence="8" type="ORF">GCN75_14905</name>
</gene>
<feature type="transmembrane region" description="Helical" evidence="6">
    <location>
        <begin position="23"/>
        <end position="46"/>
    </location>
</feature>
<feature type="transmembrane region" description="Helical" evidence="6">
    <location>
        <begin position="162"/>
        <end position="182"/>
    </location>
</feature>
<feature type="transmembrane region" description="Helical" evidence="6">
    <location>
        <begin position="363"/>
        <end position="385"/>
    </location>
</feature>
<reference evidence="8 9" key="1">
    <citation type="submission" date="2019-10" db="EMBL/GenBank/DDBJ databases">
        <title>Three novel species isolated from a subtropical stream in China.</title>
        <authorList>
            <person name="Lu H."/>
        </authorList>
    </citation>
    <scope>NUCLEOTIDE SEQUENCE [LARGE SCALE GENOMIC DNA]</scope>
    <source>
        <strain evidence="8 9">FT13W</strain>
    </source>
</reference>
<comment type="subcellular location">
    <subcellularLocation>
        <location evidence="1">Membrane</location>
        <topology evidence="1">Multi-pass membrane protein</topology>
    </subcellularLocation>
</comment>
<accession>A0A6I1I2R6</accession>
<feature type="transmembrane region" description="Helical" evidence="6">
    <location>
        <begin position="305"/>
        <end position="322"/>
    </location>
</feature>
<feature type="transmembrane region" description="Helical" evidence="6">
    <location>
        <begin position="391"/>
        <end position="411"/>
    </location>
</feature>
<dbReference type="GO" id="GO:0016020">
    <property type="term" value="C:membrane"/>
    <property type="evidence" value="ECO:0007669"/>
    <property type="project" value="UniProtKB-SubCell"/>
</dbReference>
<feature type="transmembrane region" description="Helical" evidence="6">
    <location>
        <begin position="125"/>
        <end position="150"/>
    </location>
</feature>
<dbReference type="InterPro" id="IPR020846">
    <property type="entry name" value="MFS_dom"/>
</dbReference>
<feature type="transmembrane region" description="Helical" evidence="6">
    <location>
        <begin position="242"/>
        <end position="265"/>
    </location>
</feature>
<dbReference type="Proteomes" id="UP000468717">
    <property type="component" value="Unassembled WGS sequence"/>
</dbReference>